<gene>
    <name evidence="1" type="ORF">APZ42_033532</name>
</gene>
<evidence type="ECO:0000313" key="2">
    <source>
        <dbReference type="Proteomes" id="UP000076858"/>
    </source>
</evidence>
<dbReference type="AlphaFoldDB" id="A0A164L053"/>
<proteinExistence type="predicted"/>
<dbReference type="Gene3D" id="3.30.420.10">
    <property type="entry name" value="Ribonuclease H-like superfamily/Ribonuclease H"/>
    <property type="match status" value="1"/>
</dbReference>
<comment type="caution">
    <text evidence="1">The sequence shown here is derived from an EMBL/GenBank/DDBJ whole genome shotgun (WGS) entry which is preliminary data.</text>
</comment>
<evidence type="ECO:0008006" key="3">
    <source>
        <dbReference type="Google" id="ProtNLM"/>
    </source>
</evidence>
<dbReference type="Proteomes" id="UP000076858">
    <property type="component" value="Unassembled WGS sequence"/>
</dbReference>
<dbReference type="InterPro" id="IPR036397">
    <property type="entry name" value="RNaseH_sf"/>
</dbReference>
<accession>A0A164L053</accession>
<protein>
    <recommendedName>
        <fullName evidence="3">Tc1-like transposase DDE domain-containing protein</fullName>
    </recommendedName>
</protein>
<dbReference type="GO" id="GO:0003676">
    <property type="term" value="F:nucleic acid binding"/>
    <property type="evidence" value="ECO:0007669"/>
    <property type="project" value="InterPro"/>
</dbReference>
<organism evidence="1 2">
    <name type="scientific">Daphnia magna</name>
    <dbReference type="NCBI Taxonomy" id="35525"/>
    <lineage>
        <taxon>Eukaryota</taxon>
        <taxon>Metazoa</taxon>
        <taxon>Ecdysozoa</taxon>
        <taxon>Arthropoda</taxon>
        <taxon>Crustacea</taxon>
        <taxon>Branchiopoda</taxon>
        <taxon>Diplostraca</taxon>
        <taxon>Cladocera</taxon>
        <taxon>Anomopoda</taxon>
        <taxon>Daphniidae</taxon>
        <taxon>Daphnia</taxon>
    </lineage>
</organism>
<sequence length="105" mass="12242">MDRSLNRFGAMSVSLTKLDFAIKIFSNVSPLMVIHDHYPVHTARAVKHWLENKSNILVLDEWPRNFEDLMPLENFGELLKQKLLTYYYNFIHPSIVDGVVYNMGS</sequence>
<reference evidence="1 2" key="1">
    <citation type="submission" date="2016-03" db="EMBL/GenBank/DDBJ databases">
        <title>EvidentialGene: Evidence-directed Construction of Genes on Genomes.</title>
        <authorList>
            <person name="Gilbert D.G."/>
            <person name="Choi J.-H."/>
            <person name="Mockaitis K."/>
            <person name="Colbourne J."/>
            <person name="Pfrender M."/>
        </authorList>
    </citation>
    <scope>NUCLEOTIDE SEQUENCE [LARGE SCALE GENOMIC DNA]</scope>
    <source>
        <strain evidence="1 2">Xinb3</strain>
        <tissue evidence="1">Complete organism</tissue>
    </source>
</reference>
<keyword evidence="2" id="KW-1185">Reference proteome</keyword>
<evidence type="ECO:0000313" key="1">
    <source>
        <dbReference type="EMBL" id="KZS03684.1"/>
    </source>
</evidence>
<dbReference type="EMBL" id="LRGB01003218">
    <property type="protein sequence ID" value="KZS03684.1"/>
    <property type="molecule type" value="Genomic_DNA"/>
</dbReference>
<name>A0A164L053_9CRUS</name>